<evidence type="ECO:0000256" key="3">
    <source>
        <dbReference type="ARBA" id="ARBA00022801"/>
    </source>
</evidence>
<comment type="similarity">
    <text evidence="1">Belongs to the metallo-dependent hydrolases superfamily. Adenine deaminase family.</text>
</comment>
<dbReference type="SUPFAM" id="SSF51338">
    <property type="entry name" value="Composite domain of metallo-dependent hydrolases"/>
    <property type="match status" value="1"/>
</dbReference>
<dbReference type="PANTHER" id="PTHR11113:SF2">
    <property type="entry name" value="ADENINE DEAMINASE"/>
    <property type="match status" value="1"/>
</dbReference>
<dbReference type="InterPro" id="IPR026912">
    <property type="entry name" value="Adenine_deam_C"/>
</dbReference>
<dbReference type="GO" id="GO:0000034">
    <property type="term" value="F:adenine deaminase activity"/>
    <property type="evidence" value="ECO:0007669"/>
    <property type="project" value="UniProtKB-EC"/>
</dbReference>
<dbReference type="SUPFAM" id="SSF51556">
    <property type="entry name" value="Metallo-dependent hydrolases"/>
    <property type="match status" value="1"/>
</dbReference>
<dbReference type="InterPro" id="IPR011059">
    <property type="entry name" value="Metal-dep_hydrolase_composite"/>
</dbReference>
<name>A0A098EE68_9ZZZZ</name>
<dbReference type="Pfam" id="PF01979">
    <property type="entry name" value="Amidohydro_1"/>
    <property type="match status" value="1"/>
</dbReference>
<keyword evidence="3 8" id="KW-0378">Hydrolase</keyword>
<reference evidence="8" key="1">
    <citation type="submission" date="2014-09" db="EMBL/GenBank/DDBJ databases">
        <authorList>
            <person name="Probst J Alexander"/>
        </authorList>
    </citation>
    <scope>NUCLEOTIDE SEQUENCE</scope>
</reference>
<evidence type="ECO:0000256" key="1">
    <source>
        <dbReference type="ARBA" id="ARBA00006773"/>
    </source>
</evidence>
<dbReference type="EMBL" id="CCXY01000298">
    <property type="protein sequence ID" value="CEG13320.1"/>
    <property type="molecule type" value="Genomic_DNA"/>
</dbReference>
<keyword evidence="4" id="KW-0464">Manganese</keyword>
<dbReference type="EC" id="3.5.4.2" evidence="2"/>
<feature type="domain" description="Adenine deaminase C-terminal" evidence="7">
    <location>
        <begin position="396"/>
        <end position="513"/>
    </location>
</feature>
<evidence type="ECO:0000259" key="6">
    <source>
        <dbReference type="Pfam" id="PF01979"/>
    </source>
</evidence>
<dbReference type="Pfam" id="PF13382">
    <property type="entry name" value="Adenine_deam_C"/>
    <property type="match status" value="1"/>
</dbReference>
<dbReference type="Gene3D" id="3.20.20.140">
    <property type="entry name" value="Metal-dependent hydrolases"/>
    <property type="match status" value="1"/>
</dbReference>
<feature type="domain" description="Amidohydrolase-related" evidence="6">
    <location>
        <begin position="59"/>
        <end position="341"/>
    </location>
</feature>
<evidence type="ECO:0000256" key="2">
    <source>
        <dbReference type="ARBA" id="ARBA00012782"/>
    </source>
</evidence>
<proteinExistence type="inferred from homology"/>
<dbReference type="InterPro" id="IPR006679">
    <property type="entry name" value="Adenine_deam"/>
</dbReference>
<accession>A0A098EE68</accession>
<protein>
    <recommendedName>
        <fullName evidence="2">adenine deaminase</fullName>
        <ecNumber evidence="2">3.5.4.2</ecNumber>
    </recommendedName>
</protein>
<evidence type="ECO:0000259" key="7">
    <source>
        <dbReference type="Pfam" id="PF13382"/>
    </source>
</evidence>
<evidence type="ECO:0000256" key="4">
    <source>
        <dbReference type="ARBA" id="ARBA00023211"/>
    </source>
</evidence>
<sequence>MDKYSILINSALHPEKCDLFVEGNLVNVITKEIYKSRVGITNGKIVYLEKDENIKSNKFLLPSFIDSHIHIESSMLIPSEFAKLAVKHGTCAVVADPHEIANVLGVEGIKFMIENSKNELMYFYFNIPSCVPAAEGFETSEKITINDIKKLKKYKRILGLAEVMNFPGVLNCNPEIIEKLKIFNSNNFVIDGHCPNLKGNLLNAYALFVHSDHESTEYSEAIEKLRKGMYLMLREGSAAKNINILREIVKNKISPAHCMLVCDDIHADELNKGHINLLLKRAVEMGMNEIDAIRLATLNPANYFNLKNLGALAIGKDANITIVDNLKDFNIEKVIFKGKVVVSDGKILVKFKKRKISEKFTHTVKIRKINPWDLKIRTDRKEGRKKVRVINAIDGQIFTKENIMEVEVKDYCLVENLNKDILKIVVVDRHKGENFAVGFVHGLGIKKGAIASSISHDAHNIICVGSSDEYILKAINEIQRIEGGIAVVSNNEIYFVQLNVAGLMSDNGKDVIEKQNFK</sequence>
<evidence type="ECO:0000313" key="8">
    <source>
        <dbReference type="EMBL" id="CEG13320.1"/>
    </source>
</evidence>
<organism evidence="8">
    <name type="scientific">groundwater metagenome</name>
    <dbReference type="NCBI Taxonomy" id="717931"/>
    <lineage>
        <taxon>unclassified sequences</taxon>
        <taxon>metagenomes</taxon>
        <taxon>ecological metagenomes</taxon>
    </lineage>
</organism>
<evidence type="ECO:0000256" key="5">
    <source>
        <dbReference type="ARBA" id="ARBA00047720"/>
    </source>
</evidence>
<dbReference type="GO" id="GO:0006146">
    <property type="term" value="P:adenine catabolic process"/>
    <property type="evidence" value="ECO:0007669"/>
    <property type="project" value="InterPro"/>
</dbReference>
<dbReference type="NCBIfam" id="TIGR01178">
    <property type="entry name" value="ade"/>
    <property type="match status" value="1"/>
</dbReference>
<gene>
    <name evidence="8" type="primary">ade</name>
    <name evidence="8" type="ORF">MSIBF_A3670001</name>
</gene>
<dbReference type="Gene3D" id="2.30.40.10">
    <property type="entry name" value="Urease, subunit C, domain 1"/>
    <property type="match status" value="1"/>
</dbReference>
<dbReference type="InterPro" id="IPR006680">
    <property type="entry name" value="Amidohydro-rel"/>
</dbReference>
<comment type="catalytic activity">
    <reaction evidence="5">
        <text>adenine + H2O + H(+) = hypoxanthine + NH4(+)</text>
        <dbReference type="Rhea" id="RHEA:23688"/>
        <dbReference type="ChEBI" id="CHEBI:15377"/>
        <dbReference type="ChEBI" id="CHEBI:15378"/>
        <dbReference type="ChEBI" id="CHEBI:16708"/>
        <dbReference type="ChEBI" id="CHEBI:17368"/>
        <dbReference type="ChEBI" id="CHEBI:28938"/>
        <dbReference type="EC" id="3.5.4.2"/>
    </reaction>
</comment>
<dbReference type="InterPro" id="IPR032466">
    <property type="entry name" value="Metal_Hydrolase"/>
</dbReference>
<dbReference type="AlphaFoldDB" id="A0A098EE68"/>
<dbReference type="PANTHER" id="PTHR11113">
    <property type="entry name" value="N-ACETYLGLUCOSAMINE-6-PHOSPHATE DEACETYLASE"/>
    <property type="match status" value="1"/>
</dbReference>